<sequence length="93" mass="11046">MRITRLRDERKIYLSQKKYIERVLEHFNMKSAKPVNTPLAGHMKLSKCVLQLGRKKENMAKGELYHDNQSCRSVLHYLQLKLSILRVLKPARR</sequence>
<evidence type="ECO:0008006" key="3">
    <source>
        <dbReference type="Google" id="ProtNLM"/>
    </source>
</evidence>
<evidence type="ECO:0000313" key="1">
    <source>
        <dbReference type="EnsemblPlants" id="Solyc10g054276.1.1"/>
    </source>
</evidence>
<protein>
    <recommendedName>
        <fullName evidence="3">Reverse transcriptase Ty1/copia-type domain-containing protein</fullName>
    </recommendedName>
</protein>
<dbReference type="Gramene" id="Solyc10g054276.1.1">
    <property type="protein sequence ID" value="Solyc10g054276.1.1"/>
    <property type="gene ID" value="Solyc10g054276.1"/>
</dbReference>
<dbReference type="EnsemblPlants" id="Solyc10g054276.1.1">
    <property type="protein sequence ID" value="Solyc10g054276.1.1"/>
    <property type="gene ID" value="Solyc10g054276.1"/>
</dbReference>
<keyword evidence="2" id="KW-1185">Reference proteome</keyword>
<evidence type="ECO:0000313" key="2">
    <source>
        <dbReference type="Proteomes" id="UP000004994"/>
    </source>
</evidence>
<dbReference type="AlphaFoldDB" id="A0A3Q7JCD4"/>
<accession>A0A3Q7JCD4</accession>
<reference evidence="1" key="1">
    <citation type="journal article" date="2012" name="Nature">
        <title>The tomato genome sequence provides insights into fleshy fruit evolution.</title>
        <authorList>
            <consortium name="Tomato Genome Consortium"/>
        </authorList>
    </citation>
    <scope>NUCLEOTIDE SEQUENCE [LARGE SCALE GENOMIC DNA]</scope>
    <source>
        <strain evidence="1">cv. Heinz 1706</strain>
    </source>
</reference>
<proteinExistence type="predicted"/>
<dbReference type="Proteomes" id="UP000004994">
    <property type="component" value="Chromosome 10"/>
</dbReference>
<organism evidence="1">
    <name type="scientific">Solanum lycopersicum</name>
    <name type="common">Tomato</name>
    <name type="synonym">Lycopersicon esculentum</name>
    <dbReference type="NCBI Taxonomy" id="4081"/>
    <lineage>
        <taxon>Eukaryota</taxon>
        <taxon>Viridiplantae</taxon>
        <taxon>Streptophyta</taxon>
        <taxon>Embryophyta</taxon>
        <taxon>Tracheophyta</taxon>
        <taxon>Spermatophyta</taxon>
        <taxon>Magnoliopsida</taxon>
        <taxon>eudicotyledons</taxon>
        <taxon>Gunneridae</taxon>
        <taxon>Pentapetalae</taxon>
        <taxon>asterids</taxon>
        <taxon>lamiids</taxon>
        <taxon>Solanales</taxon>
        <taxon>Solanaceae</taxon>
        <taxon>Solanoideae</taxon>
        <taxon>Solaneae</taxon>
        <taxon>Solanum</taxon>
        <taxon>Solanum subgen. Lycopersicon</taxon>
    </lineage>
</organism>
<reference evidence="1" key="2">
    <citation type="submission" date="2019-01" db="UniProtKB">
        <authorList>
            <consortium name="EnsemblPlants"/>
        </authorList>
    </citation>
    <scope>IDENTIFICATION</scope>
    <source>
        <strain evidence="1">cv. Heinz 1706</strain>
    </source>
</reference>
<dbReference type="InParanoid" id="A0A3Q7JCD4"/>
<name>A0A3Q7JCD4_SOLLC</name>